<feature type="compositionally biased region" description="Polar residues" evidence="1">
    <location>
        <begin position="241"/>
        <end position="253"/>
    </location>
</feature>
<feature type="compositionally biased region" description="Pro residues" evidence="1">
    <location>
        <begin position="401"/>
        <end position="420"/>
    </location>
</feature>
<comment type="caution">
    <text evidence="2">The sequence shown here is derived from an EMBL/GenBank/DDBJ whole genome shotgun (WGS) entry which is preliminary data.</text>
</comment>
<feature type="region of interest" description="Disordered" evidence="1">
    <location>
        <begin position="360"/>
        <end position="465"/>
    </location>
</feature>
<dbReference type="OrthoDB" id="73448at2759"/>
<evidence type="ECO:0000313" key="3">
    <source>
        <dbReference type="Proteomes" id="UP000237271"/>
    </source>
</evidence>
<evidence type="ECO:0000313" key="2">
    <source>
        <dbReference type="EMBL" id="POM72649.1"/>
    </source>
</evidence>
<organism evidence="2 3">
    <name type="scientific">Phytophthora palmivora</name>
    <dbReference type="NCBI Taxonomy" id="4796"/>
    <lineage>
        <taxon>Eukaryota</taxon>
        <taxon>Sar</taxon>
        <taxon>Stramenopiles</taxon>
        <taxon>Oomycota</taxon>
        <taxon>Peronosporomycetes</taxon>
        <taxon>Peronosporales</taxon>
        <taxon>Peronosporaceae</taxon>
        <taxon>Phytophthora</taxon>
    </lineage>
</organism>
<feature type="compositionally biased region" description="Polar residues" evidence="1">
    <location>
        <begin position="383"/>
        <end position="394"/>
    </location>
</feature>
<feature type="region of interest" description="Disordered" evidence="1">
    <location>
        <begin position="208"/>
        <end position="253"/>
    </location>
</feature>
<proteinExistence type="predicted"/>
<keyword evidence="3" id="KW-1185">Reference proteome</keyword>
<feature type="compositionally biased region" description="Polar residues" evidence="1">
    <location>
        <begin position="111"/>
        <end position="122"/>
    </location>
</feature>
<protein>
    <submittedName>
        <fullName evidence="2">Uncharacterized protein</fullName>
    </submittedName>
</protein>
<dbReference type="Proteomes" id="UP000237271">
    <property type="component" value="Unassembled WGS sequence"/>
</dbReference>
<feature type="compositionally biased region" description="Polar residues" evidence="1">
    <location>
        <begin position="219"/>
        <end position="228"/>
    </location>
</feature>
<feature type="compositionally biased region" description="Low complexity" evidence="1">
    <location>
        <begin position="149"/>
        <end position="164"/>
    </location>
</feature>
<reference evidence="2 3" key="1">
    <citation type="journal article" date="2017" name="Genome Biol. Evol.">
        <title>Phytophthora megakarya and P. palmivora, closely related causal agents of cacao black pod rot, underwent increases in genome sizes and gene numbers by different mechanisms.</title>
        <authorList>
            <person name="Ali S.S."/>
            <person name="Shao J."/>
            <person name="Lary D.J."/>
            <person name="Kronmiller B."/>
            <person name="Shen D."/>
            <person name="Strem M.D."/>
            <person name="Amoako-Attah I."/>
            <person name="Akrofi A.Y."/>
            <person name="Begoude B.A."/>
            <person name="Ten Hoopen G.M."/>
            <person name="Coulibaly K."/>
            <person name="Kebe B.I."/>
            <person name="Melnick R.L."/>
            <person name="Guiltinan M.J."/>
            <person name="Tyler B.M."/>
            <person name="Meinhardt L.W."/>
            <person name="Bailey B.A."/>
        </authorList>
    </citation>
    <scope>NUCLEOTIDE SEQUENCE [LARGE SCALE GENOMIC DNA]</scope>
    <source>
        <strain evidence="3">sbr112.9</strain>
    </source>
</reference>
<feature type="compositionally biased region" description="Polar residues" evidence="1">
    <location>
        <begin position="40"/>
        <end position="64"/>
    </location>
</feature>
<feature type="region of interest" description="Disordered" evidence="1">
    <location>
        <begin position="489"/>
        <end position="508"/>
    </location>
</feature>
<gene>
    <name evidence="2" type="ORF">PHPALM_10602</name>
</gene>
<feature type="compositionally biased region" description="Polar residues" evidence="1">
    <location>
        <begin position="489"/>
        <end position="505"/>
    </location>
</feature>
<dbReference type="EMBL" id="NCKW01005590">
    <property type="protein sequence ID" value="POM72649.1"/>
    <property type="molecule type" value="Genomic_DNA"/>
</dbReference>
<feature type="region of interest" description="Disordered" evidence="1">
    <location>
        <begin position="514"/>
        <end position="560"/>
    </location>
</feature>
<accession>A0A2P4Y4M4</accession>
<feature type="region of interest" description="Disordered" evidence="1">
    <location>
        <begin position="1"/>
        <end position="196"/>
    </location>
</feature>
<sequence length="560" mass="60347">MERKMPPPRGFGAPPVANGAQQQPFARRNGPPTSHEAANAEQNAPSPQTPQSFGFPAVNSNIGTTRRGWKPGRVGGRHDSPLFGKHRKRPSSSSIDSNVSWSGSEIESVGGQEQVSRLSWASSVAAKEEAPAAQDLAPASSLFGASATQQPQQQQQLSQPQQPSHNAEKQPTESVVGMGVQPPKTPLGKPTLDADGGISATQRVRMELSAHTDSRAGSRANSSENVFTSPIPPVYDEEKSGPQSCPSTFNNTRQPQFSIDKLRQLRSNELVASKLLPTRTSVNSLMGYVRELQLSEATLRKQLVKTKQHTENELSHSLSKVSELERTMQEVERDREEARRKLEEQEQMIRDLAAKLKQAEAAKAKSSTSSAVDELPPIAEEASPQTEIMPTTLSMERKVPDPPGISPPTPALPVEPPLPPTQQEQNSAPPVHPGQQKNNSRAAQFGLASPRSPNRPLWDPWASGGATPMKNLPPVFTLGSTGLDQLVPSSTSAVQTSMTDSTTTAAGEYELKSVLMSPRREHDQTEASKTGNTGQKMQQADSTVAAQPELTPQYPGPAFN</sequence>
<evidence type="ECO:0000256" key="1">
    <source>
        <dbReference type="SAM" id="MobiDB-lite"/>
    </source>
</evidence>
<feature type="compositionally biased region" description="Polar residues" evidence="1">
    <location>
        <begin position="527"/>
        <end position="545"/>
    </location>
</feature>
<feature type="non-terminal residue" evidence="2">
    <location>
        <position position="560"/>
    </location>
</feature>
<feature type="compositionally biased region" description="Low complexity" evidence="1">
    <location>
        <begin position="91"/>
        <end position="104"/>
    </location>
</feature>
<dbReference type="AlphaFoldDB" id="A0A2P4Y4M4"/>
<feature type="region of interest" description="Disordered" evidence="1">
    <location>
        <begin position="308"/>
        <end position="327"/>
    </location>
</feature>
<name>A0A2P4Y4M4_9STRA</name>